<organism evidence="3 4">
    <name type="scientific">Cupriavidus necator</name>
    <name type="common">Alcaligenes eutrophus</name>
    <name type="synonym">Ralstonia eutropha</name>
    <dbReference type="NCBI Taxonomy" id="106590"/>
    <lineage>
        <taxon>Bacteria</taxon>
        <taxon>Pseudomonadati</taxon>
        <taxon>Pseudomonadota</taxon>
        <taxon>Betaproteobacteria</taxon>
        <taxon>Burkholderiales</taxon>
        <taxon>Burkholderiaceae</taxon>
        <taxon>Cupriavidus</taxon>
    </lineage>
</organism>
<proteinExistence type="predicted"/>
<dbReference type="NCBIfam" id="NF007640">
    <property type="entry name" value="PRK10307.1"/>
    <property type="match status" value="1"/>
</dbReference>
<comment type="caution">
    <text evidence="3">The sequence shown here is derived from an EMBL/GenBank/DDBJ whole genome shotgun (WGS) entry which is preliminary data.</text>
</comment>
<feature type="domain" description="Glycosyltransferase subfamily 4-like N-terminal" evidence="2">
    <location>
        <begin position="15"/>
        <end position="202"/>
    </location>
</feature>
<dbReference type="Proteomes" id="UP000253501">
    <property type="component" value="Unassembled WGS sequence"/>
</dbReference>
<dbReference type="PANTHER" id="PTHR45947:SF3">
    <property type="entry name" value="SULFOQUINOVOSYL TRANSFERASE SQD2"/>
    <property type="match status" value="1"/>
</dbReference>
<dbReference type="AlphaFoldDB" id="A0A367P7P2"/>
<dbReference type="SUPFAM" id="SSF53756">
    <property type="entry name" value="UDP-Glycosyltransferase/glycogen phosphorylase"/>
    <property type="match status" value="1"/>
</dbReference>
<dbReference type="PANTHER" id="PTHR45947">
    <property type="entry name" value="SULFOQUINOVOSYL TRANSFERASE SQD2"/>
    <property type="match status" value="1"/>
</dbReference>
<dbReference type="GO" id="GO:0016758">
    <property type="term" value="F:hexosyltransferase activity"/>
    <property type="evidence" value="ECO:0007669"/>
    <property type="project" value="TreeGrafter"/>
</dbReference>
<protein>
    <submittedName>
        <fullName evidence="3">Colanic acid biosynthesis glycosyltransferase WcaI</fullName>
    </submittedName>
</protein>
<keyword evidence="3" id="KW-0808">Transferase</keyword>
<dbReference type="RefSeq" id="WP_114135930.1">
    <property type="nucleotide sequence ID" value="NZ_CP068436.1"/>
</dbReference>
<dbReference type="InterPro" id="IPR050194">
    <property type="entry name" value="Glycosyltransferase_grp1"/>
</dbReference>
<dbReference type="InterPro" id="IPR001296">
    <property type="entry name" value="Glyco_trans_1"/>
</dbReference>
<evidence type="ECO:0000313" key="3">
    <source>
        <dbReference type="EMBL" id="RCJ03860.1"/>
    </source>
</evidence>
<name>A0A367P7P2_CUPNE</name>
<evidence type="ECO:0000259" key="1">
    <source>
        <dbReference type="Pfam" id="PF00534"/>
    </source>
</evidence>
<evidence type="ECO:0000313" key="4">
    <source>
        <dbReference type="Proteomes" id="UP000253501"/>
    </source>
</evidence>
<dbReference type="InterPro" id="IPR028098">
    <property type="entry name" value="Glyco_trans_4-like_N"/>
</dbReference>
<reference evidence="3 4" key="1">
    <citation type="submission" date="2018-04" db="EMBL/GenBank/DDBJ databases">
        <title>Cupriavidus necator CR12 genome sequencing and assembly.</title>
        <authorList>
            <person name="Ben Fekih I."/>
            <person name="Mazhar H.S."/>
            <person name="Bello S.K."/>
            <person name="Rensing C."/>
        </authorList>
    </citation>
    <scope>NUCLEOTIDE SEQUENCE [LARGE SCALE GENOMIC DNA]</scope>
    <source>
        <strain evidence="3 4">CR12</strain>
    </source>
</reference>
<feature type="domain" description="Glycosyl transferase family 1" evidence="1">
    <location>
        <begin position="217"/>
        <end position="381"/>
    </location>
</feature>
<dbReference type="EMBL" id="QDHA01000123">
    <property type="protein sequence ID" value="RCJ03860.1"/>
    <property type="molecule type" value="Genomic_DNA"/>
</dbReference>
<dbReference type="Gene3D" id="3.40.50.2000">
    <property type="entry name" value="Glycogen Phosphorylase B"/>
    <property type="match status" value="2"/>
</dbReference>
<evidence type="ECO:0000259" key="2">
    <source>
        <dbReference type="Pfam" id="PF13579"/>
    </source>
</evidence>
<dbReference type="Pfam" id="PF00534">
    <property type="entry name" value="Glycos_transf_1"/>
    <property type="match status" value="1"/>
</dbReference>
<dbReference type="Pfam" id="PF13579">
    <property type="entry name" value="Glyco_trans_4_4"/>
    <property type="match status" value="1"/>
</dbReference>
<accession>A0A367P7P2</accession>
<dbReference type="CDD" id="cd03794">
    <property type="entry name" value="GT4_WbuB-like"/>
    <property type="match status" value="1"/>
</dbReference>
<gene>
    <name evidence="3" type="ORF">DDK22_35070</name>
</gene>
<sequence>MKILICGQNYAPELTGTGKYTAEMAEALAAAGHEVRVVCGPPYYPAWRVEDGYSAWRYRREQRAGVRVQRVPMWVPRRPGGLNRLLHLGSFALAALPALLGQCWWRPDVVMVIAPGLMSAPGGWLLARLTGAAAWLHLQDYEVDAAFELGLLRGARARRAALGVERALLRSFDVVSTISEKMTQAAVRKGVAPARVVLLPNWVDVDAIHPLDRPSAYREALGIAPHQKVVLYAGNMGAKQGLDVLMCAAAALAGQPDIVFVFCGNGPARAELELHCAGLENCRFLPLQPTERLNELLNLADIHVLPQRGGAADLVMPSKLTGMLASGRAIVAMAEGGTELFAALGGRGLAVPPEDAEALAHAIRRLAGDAAQRAELGAAARAYAVSTLAAPVVLGRLEARLRALIAGGTAAEAEPVPRAELPTALRAEEAE</sequence>